<comment type="caution">
    <text evidence="4">Lacks conserved residue(s) required for the propagation of feature annotation.</text>
</comment>
<sequence length="281" mass="29549">MKIEVPACIEMPGATRPPRPGIVHAMFRPKINLGTPCAAERKVRVANQISAGSPGAGMRGGTLIVEGSPSVSERMRRILAMAAPGLQLAAASTQAEARFMLAAQAFSVVLVGMDGPEGDGAALIRHVRIAHPHIDAIAMSETDDDGLVGAAIAAGAVGYVLTEADDAELAFLLRSIERGGAPVDSRIARRILGLFAASAQPKPIAIQPMPAGPAEGKPLLSPRELKVLRLIAQGWSNQQIAEAVSLSVNTIEFHAKNIYRKLSVKSRTQAVHQATQQGLFN</sequence>
<dbReference type="EMBL" id="VIVL01000001">
    <property type="protein sequence ID" value="TWD91371.1"/>
    <property type="molecule type" value="Genomic_DNA"/>
</dbReference>
<dbReference type="CDD" id="cd06170">
    <property type="entry name" value="LuxR_C_like"/>
    <property type="match status" value="1"/>
</dbReference>
<dbReference type="PROSITE" id="PS00622">
    <property type="entry name" value="HTH_LUXR_1"/>
    <property type="match status" value="1"/>
</dbReference>
<dbReference type="GO" id="GO:0003677">
    <property type="term" value="F:DNA binding"/>
    <property type="evidence" value="ECO:0007669"/>
    <property type="project" value="UniProtKB-KW"/>
</dbReference>
<reference evidence="7 8" key="1">
    <citation type="submission" date="2019-06" db="EMBL/GenBank/DDBJ databases">
        <title>Sorghum-associated microbial communities from plants grown in Nebraska, USA.</title>
        <authorList>
            <person name="Schachtman D."/>
        </authorList>
    </citation>
    <scope>NUCLEOTIDE SEQUENCE [LARGE SCALE GENOMIC DNA]</scope>
    <source>
        <strain evidence="7 8">T529</strain>
    </source>
</reference>
<evidence type="ECO:0000256" key="1">
    <source>
        <dbReference type="ARBA" id="ARBA00023015"/>
    </source>
</evidence>
<proteinExistence type="predicted"/>
<feature type="domain" description="HTH luxR-type" evidence="5">
    <location>
        <begin position="213"/>
        <end position="278"/>
    </location>
</feature>
<dbReference type="InterPro" id="IPR036388">
    <property type="entry name" value="WH-like_DNA-bd_sf"/>
</dbReference>
<dbReference type="InterPro" id="IPR000792">
    <property type="entry name" value="Tscrpt_reg_LuxR_C"/>
</dbReference>
<dbReference type="PRINTS" id="PR00038">
    <property type="entry name" value="HTHLUXR"/>
</dbReference>
<dbReference type="Pfam" id="PF00072">
    <property type="entry name" value="Response_reg"/>
    <property type="match status" value="1"/>
</dbReference>
<dbReference type="Pfam" id="PF00196">
    <property type="entry name" value="GerE"/>
    <property type="match status" value="1"/>
</dbReference>
<dbReference type="PROSITE" id="PS50110">
    <property type="entry name" value="RESPONSE_REGULATORY"/>
    <property type="match status" value="1"/>
</dbReference>
<dbReference type="SUPFAM" id="SSF52172">
    <property type="entry name" value="CheY-like"/>
    <property type="match status" value="1"/>
</dbReference>
<keyword evidence="3" id="KW-0804">Transcription</keyword>
<dbReference type="InterPro" id="IPR011006">
    <property type="entry name" value="CheY-like_superfamily"/>
</dbReference>
<evidence type="ECO:0000259" key="5">
    <source>
        <dbReference type="PROSITE" id="PS50043"/>
    </source>
</evidence>
<dbReference type="InterPro" id="IPR039420">
    <property type="entry name" value="WalR-like"/>
</dbReference>
<name>A0A561CJI5_9BURK</name>
<gene>
    <name evidence="7" type="ORF">FB547_1011057</name>
</gene>
<dbReference type="Gene3D" id="1.10.10.10">
    <property type="entry name" value="Winged helix-like DNA-binding domain superfamily/Winged helix DNA-binding domain"/>
    <property type="match status" value="1"/>
</dbReference>
<evidence type="ECO:0000256" key="2">
    <source>
        <dbReference type="ARBA" id="ARBA00023125"/>
    </source>
</evidence>
<dbReference type="GO" id="GO:0006355">
    <property type="term" value="P:regulation of DNA-templated transcription"/>
    <property type="evidence" value="ECO:0007669"/>
    <property type="project" value="InterPro"/>
</dbReference>
<evidence type="ECO:0000259" key="6">
    <source>
        <dbReference type="PROSITE" id="PS50110"/>
    </source>
</evidence>
<organism evidence="7 8">
    <name type="scientific">Variovorax beijingensis</name>
    <dbReference type="NCBI Taxonomy" id="2496117"/>
    <lineage>
        <taxon>Bacteria</taxon>
        <taxon>Pseudomonadati</taxon>
        <taxon>Pseudomonadota</taxon>
        <taxon>Betaproteobacteria</taxon>
        <taxon>Burkholderiales</taxon>
        <taxon>Comamonadaceae</taxon>
        <taxon>Variovorax</taxon>
    </lineage>
</organism>
<keyword evidence="1" id="KW-0805">Transcription regulation</keyword>
<dbReference type="SUPFAM" id="SSF46894">
    <property type="entry name" value="C-terminal effector domain of the bipartite response regulators"/>
    <property type="match status" value="1"/>
</dbReference>
<feature type="domain" description="Response regulatory" evidence="6">
    <location>
        <begin position="61"/>
        <end position="177"/>
    </location>
</feature>
<dbReference type="AlphaFoldDB" id="A0A561CJI5"/>
<evidence type="ECO:0000313" key="8">
    <source>
        <dbReference type="Proteomes" id="UP000319722"/>
    </source>
</evidence>
<dbReference type="PANTHER" id="PTHR43214">
    <property type="entry name" value="TWO-COMPONENT RESPONSE REGULATOR"/>
    <property type="match status" value="1"/>
</dbReference>
<dbReference type="GO" id="GO:0000160">
    <property type="term" value="P:phosphorelay signal transduction system"/>
    <property type="evidence" value="ECO:0007669"/>
    <property type="project" value="InterPro"/>
</dbReference>
<keyword evidence="2" id="KW-0238">DNA-binding</keyword>
<dbReference type="SMART" id="SM00421">
    <property type="entry name" value="HTH_LUXR"/>
    <property type="match status" value="1"/>
</dbReference>
<comment type="caution">
    <text evidence="7">The sequence shown here is derived from an EMBL/GenBank/DDBJ whole genome shotgun (WGS) entry which is preliminary data.</text>
</comment>
<dbReference type="PANTHER" id="PTHR43214:SF41">
    <property type="entry name" value="NITRATE_NITRITE RESPONSE REGULATOR PROTEIN NARP"/>
    <property type="match status" value="1"/>
</dbReference>
<dbReference type="PROSITE" id="PS50043">
    <property type="entry name" value="HTH_LUXR_2"/>
    <property type="match status" value="1"/>
</dbReference>
<dbReference type="Proteomes" id="UP000319722">
    <property type="component" value="Unassembled WGS sequence"/>
</dbReference>
<protein>
    <submittedName>
        <fullName evidence="7">LuxR family two component transcriptional regulator</fullName>
    </submittedName>
</protein>
<dbReference type="InterPro" id="IPR001789">
    <property type="entry name" value="Sig_transdc_resp-reg_receiver"/>
</dbReference>
<dbReference type="InterPro" id="IPR016032">
    <property type="entry name" value="Sig_transdc_resp-reg_C-effctor"/>
</dbReference>
<evidence type="ECO:0000313" key="7">
    <source>
        <dbReference type="EMBL" id="TWD91371.1"/>
    </source>
</evidence>
<evidence type="ECO:0000256" key="3">
    <source>
        <dbReference type="ARBA" id="ARBA00023163"/>
    </source>
</evidence>
<evidence type="ECO:0000256" key="4">
    <source>
        <dbReference type="PROSITE-ProRule" id="PRU00169"/>
    </source>
</evidence>
<accession>A0A561CJI5</accession>
<dbReference type="Gene3D" id="3.40.50.2300">
    <property type="match status" value="1"/>
</dbReference>